<dbReference type="EMBL" id="NKXO01000004">
    <property type="protein sequence ID" value="PKQ70651.1"/>
    <property type="molecule type" value="Genomic_DNA"/>
</dbReference>
<evidence type="ECO:0000313" key="2">
    <source>
        <dbReference type="EMBL" id="PKQ70651.1"/>
    </source>
</evidence>
<dbReference type="Proteomes" id="UP000233387">
    <property type="component" value="Unassembled WGS sequence"/>
</dbReference>
<protein>
    <recommendedName>
        <fullName evidence="4">Tetratricopeptide repeat</fullName>
    </recommendedName>
</protein>
<comment type="caution">
    <text evidence="2">The sequence shown here is derived from an EMBL/GenBank/DDBJ whole genome shotgun (WGS) entry which is preliminary data.</text>
</comment>
<dbReference type="InterPro" id="IPR011990">
    <property type="entry name" value="TPR-like_helical_dom_sf"/>
</dbReference>
<gene>
    <name evidence="2" type="ORF">Rain11_0381</name>
</gene>
<keyword evidence="1" id="KW-0472">Membrane</keyword>
<organism evidence="2 3">
    <name type="scientific">Raineya orbicola</name>
    <dbReference type="NCBI Taxonomy" id="2016530"/>
    <lineage>
        <taxon>Bacteria</taxon>
        <taxon>Pseudomonadati</taxon>
        <taxon>Bacteroidota</taxon>
        <taxon>Cytophagia</taxon>
        <taxon>Cytophagales</taxon>
        <taxon>Raineyaceae</taxon>
        <taxon>Raineya</taxon>
    </lineage>
</organism>
<proteinExistence type="predicted"/>
<dbReference type="Gene3D" id="1.25.40.10">
    <property type="entry name" value="Tetratricopeptide repeat domain"/>
    <property type="match status" value="1"/>
</dbReference>
<evidence type="ECO:0000256" key="1">
    <source>
        <dbReference type="SAM" id="Phobius"/>
    </source>
</evidence>
<dbReference type="RefSeq" id="WP_101357643.1">
    <property type="nucleotide sequence ID" value="NZ_NKXO01000004.1"/>
</dbReference>
<dbReference type="OrthoDB" id="597471at2"/>
<keyword evidence="1" id="KW-0812">Transmembrane</keyword>
<feature type="transmembrane region" description="Helical" evidence="1">
    <location>
        <begin position="12"/>
        <end position="32"/>
    </location>
</feature>
<keyword evidence="3" id="KW-1185">Reference proteome</keyword>
<keyword evidence="1" id="KW-1133">Transmembrane helix</keyword>
<dbReference type="AlphaFoldDB" id="A0A2N3IK48"/>
<name>A0A2N3IK48_9BACT</name>
<evidence type="ECO:0000313" key="3">
    <source>
        <dbReference type="Proteomes" id="UP000233387"/>
    </source>
</evidence>
<reference evidence="2 3" key="1">
    <citation type="submission" date="2017-06" db="EMBL/GenBank/DDBJ databases">
        <title>Raineya orbicola gen. nov., sp. nov. a slightly thermophilic bacterium of the phylum Bacteroidetes and the description of Raineyaceae fam. nov.</title>
        <authorList>
            <person name="Albuquerque L."/>
            <person name="Polonia A.R.M."/>
            <person name="Barroso C."/>
            <person name="Froufe H.J.C."/>
            <person name="Lage O."/>
            <person name="Lobo-Da-Cunha A."/>
            <person name="Egas C."/>
            <person name="Da Costa M.S."/>
        </authorList>
    </citation>
    <scope>NUCLEOTIDE SEQUENCE [LARGE SCALE GENOMIC DNA]</scope>
    <source>
        <strain evidence="2 3">SPSPC-11</strain>
    </source>
</reference>
<accession>A0A2N3IK48</accession>
<sequence length="231" mass="26808">MKKAKSTYKKIRTALLILAGLGAFYWIYFYVWGFSPFKLEEANKIRVKIANLHNQPKEIISKTFHLTLLDSSQKEQNLWNLASAYYELNQKNIALRFYDSLARSTKSAEWQSQAKVQIGNIIFLTTPQALDSALKAYKQSLYLAENNENARFNYELIRKLSQKNTPQTKEKVNSPSLPTPVDTIVELPIFKENKSQNELLEAITNQEQELLRKYFQKRTPSAPTIKNLPNW</sequence>
<evidence type="ECO:0008006" key="4">
    <source>
        <dbReference type="Google" id="ProtNLM"/>
    </source>
</evidence>